<sequence>MSGGAPKILPAYEQQTMIPNIPNEQKQIFNEKMQNRPPPPPEQKPTLSFEYYQPQNKKPPQMEQNIQKMFQNLPMIAPDINAPYNYLNWAYPWMTIPQGYMQPTVVKNYTIQTDGVTGDHQRIATIYEDVMPQRKFSPSYTTLGERTNDYSFIRAMILDNSDGKDIDLHGMSYKSINSHIKIDVAGVNPYNTYKHSPNPYKGLPFGFLLFRSCYPIKHLERGGSVGCSKDSTALNVRLYRMTEGSFYVDKIKKNDVNIRHFNFDEWREIAFYEYMRENILKKKICPNFPFMFGYFISEHSMIDYDKLQLSDKTDASNNVTHYPLRMTTDIPVTQSLNLSVNQNVFHGLQNQTGGVRNFANTTPYVNPIVNYTSLDNNTSAQIGLNDNGIILTTQETTYGKECNGLITTMDGNKKVIQVKPDAYLGKSLLILTESPTYSIFRWASKIYQAHANVNEMINRGYHQEHEWMNVLFQTIVALYVMQINNIYIDKFAIDKNVFIKDLPLRGTQTEFWKYKIDGVDYYLPNHGYLVMIDSNFRDLNITNDKKFTQTNKEYKLNGKFYENNNQQNAINYKLKAFEMFKACFDSNIFSRDFERDGGVKPPDTIIALMSVIMQEISTDRNYDIAPYILRHFKRFINNRVGTLLKESEHPHVQTSTGTGNLKKGDIVVMQEGNAKYKFVMYLGANNGLATIISKDNPSTNNNVDKIYKETTNIPISSLRGYNESETIQQIYKFNDENLSEDGLLEVYIINNN</sequence>
<evidence type="ECO:0000256" key="1">
    <source>
        <dbReference type="SAM" id="MobiDB-lite"/>
    </source>
</evidence>
<gene>
    <name evidence="2" type="ORF">BMW23_0659</name>
</gene>
<feature type="compositionally biased region" description="Polar residues" evidence="1">
    <location>
        <begin position="13"/>
        <end position="28"/>
    </location>
</feature>
<evidence type="ECO:0000313" key="3">
    <source>
        <dbReference type="Proteomes" id="UP000240325"/>
    </source>
</evidence>
<protein>
    <submittedName>
        <fullName evidence="2">Uncharacterized protein</fullName>
    </submittedName>
</protein>
<organism evidence="2">
    <name type="scientific">Bodo saltans virus</name>
    <dbReference type="NCBI Taxonomy" id="2024608"/>
    <lineage>
        <taxon>Viruses</taxon>
        <taxon>Varidnaviria</taxon>
        <taxon>Bamfordvirae</taxon>
        <taxon>Nucleocytoviricota</taxon>
        <taxon>Megaviricetes</taxon>
        <taxon>Imitervirales</taxon>
        <taxon>Mimiviridae</taxon>
        <taxon>Klosneuvirinae</taxon>
        <taxon>Theiavirus</taxon>
        <taxon>Theiavirus salishense</taxon>
    </lineage>
</organism>
<dbReference type="EMBL" id="MF782455">
    <property type="protein sequence ID" value="ATZ80705.1"/>
    <property type="molecule type" value="Genomic_DNA"/>
</dbReference>
<proteinExistence type="predicted"/>
<name>A0A2H4UV46_9VIRU</name>
<keyword evidence="3" id="KW-1185">Reference proteome</keyword>
<accession>A0A2H4UV46</accession>
<evidence type="ECO:0000313" key="2">
    <source>
        <dbReference type="EMBL" id="ATZ80705.1"/>
    </source>
</evidence>
<feature type="region of interest" description="Disordered" evidence="1">
    <location>
        <begin position="1"/>
        <end position="47"/>
    </location>
</feature>
<reference evidence="2" key="1">
    <citation type="journal article" date="2017" name="Elife">
        <title>The kinetoplastid-infecting Bodo saltans virus (BsV), a window into the most abundant giant viruses in the sea.</title>
        <authorList>
            <person name="Deeg C.M."/>
            <person name="Chow C.-E.T."/>
            <person name="Suttle C.A."/>
        </authorList>
    </citation>
    <scope>NUCLEOTIDE SEQUENCE</scope>
    <source>
        <strain evidence="2">NG1</strain>
    </source>
</reference>
<dbReference type="Proteomes" id="UP000240325">
    <property type="component" value="Segment"/>
</dbReference>